<dbReference type="InterPro" id="IPR003599">
    <property type="entry name" value="Ig_sub"/>
</dbReference>
<evidence type="ECO:0000313" key="9">
    <source>
        <dbReference type="Proteomes" id="UP001066276"/>
    </source>
</evidence>
<evidence type="ECO:0000256" key="5">
    <source>
        <dbReference type="SAM" id="Phobius"/>
    </source>
</evidence>
<feature type="signal peptide" evidence="6">
    <location>
        <begin position="1"/>
        <end position="30"/>
    </location>
</feature>
<dbReference type="Proteomes" id="UP001066276">
    <property type="component" value="Chromosome 12"/>
</dbReference>
<keyword evidence="5" id="KW-1133">Transmembrane helix</keyword>
<reference evidence="8" key="1">
    <citation type="journal article" date="2022" name="bioRxiv">
        <title>Sequencing and chromosome-scale assembly of the giantPleurodeles waltlgenome.</title>
        <authorList>
            <person name="Brown T."/>
            <person name="Elewa A."/>
            <person name="Iarovenko S."/>
            <person name="Subramanian E."/>
            <person name="Araus A.J."/>
            <person name="Petzold A."/>
            <person name="Susuki M."/>
            <person name="Suzuki K.-i.T."/>
            <person name="Hayashi T."/>
            <person name="Toyoda A."/>
            <person name="Oliveira C."/>
            <person name="Osipova E."/>
            <person name="Leigh N.D."/>
            <person name="Simon A."/>
            <person name="Yun M.H."/>
        </authorList>
    </citation>
    <scope>NUCLEOTIDE SEQUENCE</scope>
    <source>
        <strain evidence="8">20211129_DDA</strain>
        <tissue evidence="8">Liver</tissue>
    </source>
</reference>
<proteinExistence type="predicted"/>
<dbReference type="InterPro" id="IPR036179">
    <property type="entry name" value="Ig-like_dom_sf"/>
</dbReference>
<evidence type="ECO:0000256" key="6">
    <source>
        <dbReference type="SAM" id="SignalP"/>
    </source>
</evidence>
<dbReference type="AlphaFoldDB" id="A0AAV7KT08"/>
<keyword evidence="9" id="KW-1185">Reference proteome</keyword>
<gene>
    <name evidence="8" type="ORF">NDU88_001469</name>
</gene>
<keyword evidence="5" id="KW-0812">Transmembrane</keyword>
<sequence length="345" mass="39251">MEGSLNYRKTTGFLFLLMTLLFSGIIFGRAQESPLDVNGIVGGSVLLPLKIPQGLSILEVRWKLFNKVRLGDSKGQKFEAFHLASPTITQRLEMENAATLRITTVTKNDSGIYRAEVQYENGLNEEKEFRLNVYDPVPVPHIEKESLSNTSDRCNVTLVCRISTENYLNFLWIKRETKDSTQYQNISAGQKLHLSLSGNLMDSEYFCLVSNPADQKNTSTFNVCPRDSPLEMRMLGYFIILVALIVLSILVVFIFLKMKTKKKKKKKEGMKAASTYVELLKTSLGETLYTEINTTSPGVIEQDRYHLEDYPMNLQKGKLTETTVYQNIQSHPKRTSTEASKREVY</sequence>
<feature type="transmembrane region" description="Helical" evidence="5">
    <location>
        <begin position="234"/>
        <end position="256"/>
    </location>
</feature>
<evidence type="ECO:0000313" key="8">
    <source>
        <dbReference type="EMBL" id="KAJ1081287.1"/>
    </source>
</evidence>
<dbReference type="PANTHER" id="PTHR12080:SF121">
    <property type="entry name" value="IG-LIKE DOMAIN-CONTAINING PROTEIN-RELATED"/>
    <property type="match status" value="1"/>
</dbReference>
<keyword evidence="2 6" id="KW-0732">Signal</keyword>
<keyword evidence="4" id="KW-0325">Glycoprotein</keyword>
<evidence type="ECO:0000256" key="1">
    <source>
        <dbReference type="ARBA" id="ARBA00004370"/>
    </source>
</evidence>
<dbReference type="SUPFAM" id="SSF48726">
    <property type="entry name" value="Immunoglobulin"/>
    <property type="match status" value="1"/>
</dbReference>
<dbReference type="SMART" id="SM00409">
    <property type="entry name" value="IG"/>
    <property type="match status" value="1"/>
</dbReference>
<evidence type="ECO:0000256" key="4">
    <source>
        <dbReference type="ARBA" id="ARBA00023180"/>
    </source>
</evidence>
<feature type="domain" description="Ig-like" evidence="7">
    <location>
        <begin position="136"/>
        <end position="219"/>
    </location>
</feature>
<dbReference type="Gene3D" id="2.60.40.10">
    <property type="entry name" value="Immunoglobulins"/>
    <property type="match status" value="2"/>
</dbReference>
<dbReference type="PROSITE" id="PS50835">
    <property type="entry name" value="IG_LIKE"/>
    <property type="match status" value="1"/>
</dbReference>
<protein>
    <recommendedName>
        <fullName evidence="7">Ig-like domain-containing protein</fullName>
    </recommendedName>
</protein>
<dbReference type="PANTHER" id="PTHR12080">
    <property type="entry name" value="SIGNALING LYMPHOCYTIC ACTIVATION MOLECULE"/>
    <property type="match status" value="1"/>
</dbReference>
<keyword evidence="3 5" id="KW-0472">Membrane</keyword>
<accession>A0AAV7KT08</accession>
<dbReference type="GO" id="GO:0016020">
    <property type="term" value="C:membrane"/>
    <property type="evidence" value="ECO:0007669"/>
    <property type="project" value="UniProtKB-SubCell"/>
</dbReference>
<evidence type="ECO:0000256" key="2">
    <source>
        <dbReference type="ARBA" id="ARBA00022729"/>
    </source>
</evidence>
<evidence type="ECO:0000256" key="3">
    <source>
        <dbReference type="ARBA" id="ARBA00023136"/>
    </source>
</evidence>
<name>A0AAV7KT08_PLEWA</name>
<organism evidence="8 9">
    <name type="scientific">Pleurodeles waltl</name>
    <name type="common">Iberian ribbed newt</name>
    <dbReference type="NCBI Taxonomy" id="8319"/>
    <lineage>
        <taxon>Eukaryota</taxon>
        <taxon>Metazoa</taxon>
        <taxon>Chordata</taxon>
        <taxon>Craniata</taxon>
        <taxon>Vertebrata</taxon>
        <taxon>Euteleostomi</taxon>
        <taxon>Amphibia</taxon>
        <taxon>Batrachia</taxon>
        <taxon>Caudata</taxon>
        <taxon>Salamandroidea</taxon>
        <taxon>Salamandridae</taxon>
        <taxon>Pleurodelinae</taxon>
        <taxon>Pleurodeles</taxon>
    </lineage>
</organism>
<evidence type="ECO:0000259" key="7">
    <source>
        <dbReference type="PROSITE" id="PS50835"/>
    </source>
</evidence>
<comment type="subcellular location">
    <subcellularLocation>
        <location evidence="1">Membrane</location>
    </subcellularLocation>
</comment>
<comment type="caution">
    <text evidence="8">The sequence shown here is derived from an EMBL/GenBank/DDBJ whole genome shotgun (WGS) entry which is preliminary data.</text>
</comment>
<dbReference type="EMBL" id="JANPWB010000016">
    <property type="protein sequence ID" value="KAJ1081287.1"/>
    <property type="molecule type" value="Genomic_DNA"/>
</dbReference>
<dbReference type="InterPro" id="IPR007110">
    <property type="entry name" value="Ig-like_dom"/>
</dbReference>
<dbReference type="InterPro" id="IPR013783">
    <property type="entry name" value="Ig-like_fold"/>
</dbReference>
<dbReference type="InterPro" id="IPR015631">
    <property type="entry name" value="CD2/SLAM_rcpt"/>
</dbReference>
<feature type="chain" id="PRO_5043709213" description="Ig-like domain-containing protein" evidence="6">
    <location>
        <begin position="31"/>
        <end position="345"/>
    </location>
</feature>